<comment type="cofactor">
    <cofactor evidence="1">
        <name>Zn(2+)</name>
        <dbReference type="ChEBI" id="CHEBI:29105"/>
    </cofactor>
</comment>
<accession>A0A858SSE2</accession>
<feature type="domain" description="Peptidase M13 C-terminal" evidence="9">
    <location>
        <begin position="485"/>
        <end position="687"/>
    </location>
</feature>
<dbReference type="GO" id="GO:0016485">
    <property type="term" value="P:protein processing"/>
    <property type="evidence" value="ECO:0007669"/>
    <property type="project" value="TreeGrafter"/>
</dbReference>
<sequence>MPGYFSAKLHTATAVVALIAMGGIATADEVYEIGPDQLAFSLSNMDPSVDPGSDFLKYAAGSWLARVDRPDNLPSVGVFSYIQERVKARLLVTLQEASKAADSAEKGSPTQQVGAFYNAYLDIEARNAAGMAPLQEELAAIAAIDDYDALARYLGHWTKGIGVPPLIAMAPSPDLADATKITLYSVSGELGLGDQAAIYAEGDGSAKKQAYQDYIAGILTVAGYAPDRIDAISPTIVALESDLYGGLLTAEDKVDPRAVYNPMTFDELNALIPQINLNLVLDEVGIEKPEGVINYEPRYLQALSAALDEYSMQDIRDLLSFMLIKTFADVLSTDFEDPKRALSEALTGVAVLPPREEQVQELLAGLMGHPTSQLYTEAYFDAETRTEALGMIEQIKGAFRQRIANREWLSEETRVEALRKIDNLYYRVGTPDEWLDYSSVEVGNDPVANLINLTAFGNALEYAKIGKPVVHVQFNGARTLPIAINAQYDPQINGFEVTAAITQPAAFDPTLDAAVNFCRLGGIIGHEMTHGFDATGRRYDAAGNLRNWWTDADTTYFEGEAQKLAEQASRYEALPGKTMNGAAMIGENMADVGGITLAHAALVEFLEENPDENVEIDGFTPAQRCFLSWTQMWAEQNSEAQLSFQLTSTHPPGSYRAIAPLQHVDAFYEAFDIQEGDAMWLAPEKRLNAW</sequence>
<dbReference type="CDD" id="cd08662">
    <property type="entry name" value="M13"/>
    <property type="match status" value="1"/>
</dbReference>
<dbReference type="InterPro" id="IPR008753">
    <property type="entry name" value="Peptidase_M13_N"/>
</dbReference>
<feature type="chain" id="PRO_5032999596" evidence="8">
    <location>
        <begin position="28"/>
        <end position="690"/>
    </location>
</feature>
<keyword evidence="5" id="KW-0378">Hydrolase</keyword>
<evidence type="ECO:0000256" key="7">
    <source>
        <dbReference type="ARBA" id="ARBA00023049"/>
    </source>
</evidence>
<dbReference type="Pfam" id="PF05649">
    <property type="entry name" value="Peptidase_M13_N"/>
    <property type="match status" value="1"/>
</dbReference>
<evidence type="ECO:0000256" key="5">
    <source>
        <dbReference type="ARBA" id="ARBA00022801"/>
    </source>
</evidence>
<keyword evidence="3" id="KW-0645">Protease</keyword>
<keyword evidence="12" id="KW-1185">Reference proteome</keyword>
<evidence type="ECO:0000256" key="8">
    <source>
        <dbReference type="SAM" id="SignalP"/>
    </source>
</evidence>
<keyword evidence="6" id="KW-0862">Zinc</keyword>
<feature type="domain" description="Peptidase M13 N-terminal" evidence="10">
    <location>
        <begin position="51"/>
        <end position="431"/>
    </location>
</feature>
<dbReference type="InterPro" id="IPR024079">
    <property type="entry name" value="MetalloPept_cat_dom_sf"/>
</dbReference>
<comment type="similarity">
    <text evidence="2">Belongs to the peptidase M13 family.</text>
</comment>
<protein>
    <submittedName>
        <fullName evidence="11">M13 family metallopeptidase</fullName>
    </submittedName>
</protein>
<dbReference type="GO" id="GO:0046872">
    <property type="term" value="F:metal ion binding"/>
    <property type="evidence" value="ECO:0007669"/>
    <property type="project" value="UniProtKB-KW"/>
</dbReference>
<dbReference type="SUPFAM" id="SSF55486">
    <property type="entry name" value="Metalloproteases ('zincins'), catalytic domain"/>
    <property type="match status" value="1"/>
</dbReference>
<dbReference type="PROSITE" id="PS51885">
    <property type="entry name" value="NEPRILYSIN"/>
    <property type="match status" value="1"/>
</dbReference>
<feature type="signal peptide" evidence="8">
    <location>
        <begin position="1"/>
        <end position="27"/>
    </location>
</feature>
<evidence type="ECO:0000256" key="4">
    <source>
        <dbReference type="ARBA" id="ARBA00022723"/>
    </source>
</evidence>
<dbReference type="PRINTS" id="PR00786">
    <property type="entry name" value="NEPRILYSIN"/>
</dbReference>
<dbReference type="PANTHER" id="PTHR11733">
    <property type="entry name" value="ZINC METALLOPROTEASE FAMILY M13 NEPRILYSIN-RELATED"/>
    <property type="match status" value="1"/>
</dbReference>
<organism evidence="11 12">
    <name type="scientific">Roseobacter ponti</name>
    <dbReference type="NCBI Taxonomy" id="1891787"/>
    <lineage>
        <taxon>Bacteria</taxon>
        <taxon>Pseudomonadati</taxon>
        <taxon>Pseudomonadota</taxon>
        <taxon>Alphaproteobacteria</taxon>
        <taxon>Rhodobacterales</taxon>
        <taxon>Roseobacteraceae</taxon>
        <taxon>Roseobacter</taxon>
    </lineage>
</organism>
<dbReference type="Pfam" id="PF01431">
    <property type="entry name" value="Peptidase_M13"/>
    <property type="match status" value="1"/>
</dbReference>
<dbReference type="RefSeq" id="WP_169640841.1">
    <property type="nucleotide sequence ID" value="NZ_CP048788.1"/>
</dbReference>
<keyword evidence="7" id="KW-0482">Metalloprotease</keyword>
<reference evidence="11 12" key="1">
    <citation type="submission" date="2020-02" db="EMBL/GenBank/DDBJ databases">
        <title>Genome sequence of Roseobacter ponti.</title>
        <authorList>
            <person name="Hollensteiner J."/>
            <person name="Schneider D."/>
            <person name="Poehlein A."/>
            <person name="Daniel R."/>
        </authorList>
    </citation>
    <scope>NUCLEOTIDE SEQUENCE [LARGE SCALE GENOMIC DNA]</scope>
    <source>
        <strain evidence="11 12">DSM 106830</strain>
    </source>
</reference>
<dbReference type="GO" id="GO:0004222">
    <property type="term" value="F:metalloendopeptidase activity"/>
    <property type="evidence" value="ECO:0007669"/>
    <property type="project" value="InterPro"/>
</dbReference>
<dbReference type="KEGG" id="rpon:G3256_10860"/>
<dbReference type="Gene3D" id="1.10.1380.10">
    <property type="entry name" value="Neutral endopeptidase , domain2"/>
    <property type="match status" value="1"/>
</dbReference>
<name>A0A858SSE2_9RHOB</name>
<evidence type="ECO:0000256" key="1">
    <source>
        <dbReference type="ARBA" id="ARBA00001947"/>
    </source>
</evidence>
<evidence type="ECO:0000256" key="2">
    <source>
        <dbReference type="ARBA" id="ARBA00007357"/>
    </source>
</evidence>
<dbReference type="Gene3D" id="3.40.390.10">
    <property type="entry name" value="Collagenase (Catalytic Domain)"/>
    <property type="match status" value="1"/>
</dbReference>
<dbReference type="PANTHER" id="PTHR11733:SF167">
    <property type="entry name" value="FI17812P1-RELATED"/>
    <property type="match status" value="1"/>
</dbReference>
<gene>
    <name evidence="11" type="ORF">G3256_10860</name>
</gene>
<evidence type="ECO:0000256" key="6">
    <source>
        <dbReference type="ARBA" id="ARBA00022833"/>
    </source>
</evidence>
<dbReference type="InterPro" id="IPR018497">
    <property type="entry name" value="Peptidase_M13_C"/>
</dbReference>
<dbReference type="InterPro" id="IPR000718">
    <property type="entry name" value="Peptidase_M13"/>
</dbReference>
<keyword evidence="8" id="KW-0732">Signal</keyword>
<evidence type="ECO:0000313" key="12">
    <source>
        <dbReference type="Proteomes" id="UP000503308"/>
    </source>
</evidence>
<proteinExistence type="inferred from homology"/>
<dbReference type="GO" id="GO:0005886">
    <property type="term" value="C:plasma membrane"/>
    <property type="evidence" value="ECO:0007669"/>
    <property type="project" value="TreeGrafter"/>
</dbReference>
<evidence type="ECO:0000256" key="3">
    <source>
        <dbReference type="ARBA" id="ARBA00022670"/>
    </source>
</evidence>
<dbReference type="EMBL" id="CP048788">
    <property type="protein sequence ID" value="QJF51624.1"/>
    <property type="molecule type" value="Genomic_DNA"/>
</dbReference>
<dbReference type="InterPro" id="IPR042089">
    <property type="entry name" value="Peptidase_M13_dom_2"/>
</dbReference>
<dbReference type="Proteomes" id="UP000503308">
    <property type="component" value="Chromosome"/>
</dbReference>
<keyword evidence="4" id="KW-0479">Metal-binding</keyword>
<evidence type="ECO:0000313" key="11">
    <source>
        <dbReference type="EMBL" id="QJF51624.1"/>
    </source>
</evidence>
<evidence type="ECO:0000259" key="10">
    <source>
        <dbReference type="Pfam" id="PF05649"/>
    </source>
</evidence>
<dbReference type="AlphaFoldDB" id="A0A858SSE2"/>
<evidence type="ECO:0000259" key="9">
    <source>
        <dbReference type="Pfam" id="PF01431"/>
    </source>
</evidence>